<dbReference type="Gene3D" id="1.10.3720.10">
    <property type="entry name" value="MetI-like"/>
    <property type="match status" value="1"/>
</dbReference>
<dbReference type="Pfam" id="PF00528">
    <property type="entry name" value="BPD_transp_1"/>
    <property type="match status" value="1"/>
</dbReference>
<dbReference type="InterPro" id="IPR043429">
    <property type="entry name" value="ArtM/GltK/GlnP/TcyL/YhdX-like"/>
</dbReference>
<dbReference type="InterPro" id="IPR014341">
    <property type="entry name" value="Ectoine_EhuD"/>
</dbReference>
<evidence type="ECO:0000256" key="2">
    <source>
        <dbReference type="ARBA" id="ARBA00010072"/>
    </source>
</evidence>
<evidence type="ECO:0000313" key="12">
    <source>
        <dbReference type="Proteomes" id="UP000249590"/>
    </source>
</evidence>
<keyword evidence="12" id="KW-1185">Reference proteome</keyword>
<dbReference type="GO" id="GO:0006865">
    <property type="term" value="P:amino acid transport"/>
    <property type="evidence" value="ECO:0007669"/>
    <property type="project" value="UniProtKB-KW"/>
</dbReference>
<protein>
    <submittedName>
        <fullName evidence="11">Ectoine/hydroxyectoine ABC transporter permease subunit EhuD</fullName>
    </submittedName>
</protein>
<sequence length="222" mass="24444">MTWDWAYTFEILPTMALASLVTLEVTVLGFAAAAALGLVWAVIGLLEVPGLTFAVRLAIEFVRSTPLLIQLFAVYYFLPSFGIMLPAFLTGVLVLGIHYSAYCAEVYRAGFANVPRGQWEAARALNLGIGHTLRRIVIPQAIPPVILPLGNYFVTMFKETPVLLAITIIELVATARIIGNDTFRYTEPMTLAGLFFLLLSLLAAAMMRALNARFALHRRIAR</sequence>
<feature type="transmembrane region" description="Helical" evidence="9">
    <location>
        <begin position="162"/>
        <end position="179"/>
    </location>
</feature>
<evidence type="ECO:0000256" key="8">
    <source>
        <dbReference type="ARBA" id="ARBA00023136"/>
    </source>
</evidence>
<accession>A0A8B2NWZ4</accession>
<gene>
    <name evidence="11" type="primary">ehuD</name>
    <name evidence="11" type="ORF">DLJ53_10740</name>
</gene>
<evidence type="ECO:0000313" key="11">
    <source>
        <dbReference type="EMBL" id="RAI01872.1"/>
    </source>
</evidence>
<comment type="subcellular location">
    <subcellularLocation>
        <location evidence="1">Cell inner membrane</location>
        <topology evidence="1">Multi-pass membrane protein</topology>
    </subcellularLocation>
    <subcellularLocation>
        <location evidence="9">Cell membrane</location>
        <topology evidence="9">Multi-pass membrane protein</topology>
    </subcellularLocation>
</comment>
<keyword evidence="7 9" id="KW-1133">Transmembrane helix</keyword>
<evidence type="ECO:0000256" key="6">
    <source>
        <dbReference type="ARBA" id="ARBA00022970"/>
    </source>
</evidence>
<evidence type="ECO:0000256" key="1">
    <source>
        <dbReference type="ARBA" id="ARBA00004429"/>
    </source>
</evidence>
<keyword evidence="5 9" id="KW-0812">Transmembrane</keyword>
<keyword evidence="6" id="KW-0029">Amino-acid transport</keyword>
<proteinExistence type="inferred from homology"/>
<keyword evidence="3 9" id="KW-0813">Transport</keyword>
<dbReference type="Proteomes" id="UP000249590">
    <property type="component" value="Unassembled WGS sequence"/>
</dbReference>
<evidence type="ECO:0000256" key="4">
    <source>
        <dbReference type="ARBA" id="ARBA00022475"/>
    </source>
</evidence>
<dbReference type="NCBIfam" id="TIGR03003">
    <property type="entry name" value="ectoine_ehuD"/>
    <property type="match status" value="1"/>
</dbReference>
<dbReference type="SUPFAM" id="SSF161098">
    <property type="entry name" value="MetI-like"/>
    <property type="match status" value="1"/>
</dbReference>
<evidence type="ECO:0000259" key="10">
    <source>
        <dbReference type="PROSITE" id="PS50928"/>
    </source>
</evidence>
<dbReference type="RefSeq" id="WP_111345061.1">
    <property type="nucleotide sequence ID" value="NZ_QHHQ01000002.1"/>
</dbReference>
<dbReference type="NCBIfam" id="TIGR01726">
    <property type="entry name" value="HEQRo_perm_3TM"/>
    <property type="match status" value="1"/>
</dbReference>
<dbReference type="GO" id="GO:0022857">
    <property type="term" value="F:transmembrane transporter activity"/>
    <property type="evidence" value="ECO:0007669"/>
    <property type="project" value="InterPro"/>
</dbReference>
<dbReference type="PANTHER" id="PTHR30614">
    <property type="entry name" value="MEMBRANE COMPONENT OF AMINO ACID ABC TRANSPORTER"/>
    <property type="match status" value="1"/>
</dbReference>
<dbReference type="CDD" id="cd06261">
    <property type="entry name" value="TM_PBP2"/>
    <property type="match status" value="1"/>
</dbReference>
<reference evidence="11 12" key="1">
    <citation type="submission" date="2018-05" db="EMBL/GenBank/DDBJ databases">
        <title>Acuticoccus sediminis sp. nov., isolated from deep-sea sediment of Indian Ocean.</title>
        <authorList>
            <person name="Liu X."/>
            <person name="Lai Q."/>
            <person name="Du Y."/>
            <person name="Sun F."/>
            <person name="Zhang X."/>
            <person name="Wang S."/>
            <person name="Shao Z."/>
        </authorList>
    </citation>
    <scope>NUCLEOTIDE SEQUENCE [LARGE SCALE GENOMIC DNA]</scope>
    <source>
        <strain evidence="11 12">PTG4-2</strain>
    </source>
</reference>
<feature type="domain" description="ABC transmembrane type-1" evidence="10">
    <location>
        <begin position="19"/>
        <end position="207"/>
    </location>
</feature>
<dbReference type="InterPro" id="IPR010065">
    <property type="entry name" value="AA_ABC_transptr_permease_3TM"/>
</dbReference>
<dbReference type="OrthoDB" id="9808674at2"/>
<feature type="transmembrane region" description="Helical" evidence="9">
    <location>
        <begin position="191"/>
        <end position="210"/>
    </location>
</feature>
<keyword evidence="4" id="KW-1003">Cell membrane</keyword>
<evidence type="ECO:0000256" key="7">
    <source>
        <dbReference type="ARBA" id="ARBA00022989"/>
    </source>
</evidence>
<evidence type="ECO:0000256" key="5">
    <source>
        <dbReference type="ARBA" id="ARBA00022692"/>
    </source>
</evidence>
<keyword evidence="8 9" id="KW-0472">Membrane</keyword>
<dbReference type="InterPro" id="IPR035906">
    <property type="entry name" value="MetI-like_sf"/>
</dbReference>
<dbReference type="InterPro" id="IPR000515">
    <property type="entry name" value="MetI-like"/>
</dbReference>
<evidence type="ECO:0000256" key="9">
    <source>
        <dbReference type="RuleBase" id="RU363032"/>
    </source>
</evidence>
<dbReference type="PROSITE" id="PS50928">
    <property type="entry name" value="ABC_TM1"/>
    <property type="match status" value="1"/>
</dbReference>
<comment type="caution">
    <text evidence="11">The sequence shown here is derived from an EMBL/GenBank/DDBJ whole genome shotgun (WGS) entry which is preliminary data.</text>
</comment>
<dbReference type="EMBL" id="QHHQ01000002">
    <property type="protein sequence ID" value="RAI01872.1"/>
    <property type="molecule type" value="Genomic_DNA"/>
</dbReference>
<name>A0A8B2NWZ4_9HYPH</name>
<dbReference type="GO" id="GO:0043190">
    <property type="term" value="C:ATP-binding cassette (ABC) transporter complex"/>
    <property type="evidence" value="ECO:0007669"/>
    <property type="project" value="InterPro"/>
</dbReference>
<dbReference type="PANTHER" id="PTHR30614:SF0">
    <property type="entry name" value="L-CYSTINE TRANSPORT SYSTEM PERMEASE PROTEIN TCYL"/>
    <property type="match status" value="1"/>
</dbReference>
<organism evidence="11 12">
    <name type="scientific">Acuticoccus sediminis</name>
    <dbReference type="NCBI Taxonomy" id="2184697"/>
    <lineage>
        <taxon>Bacteria</taxon>
        <taxon>Pseudomonadati</taxon>
        <taxon>Pseudomonadota</taxon>
        <taxon>Alphaproteobacteria</taxon>
        <taxon>Hyphomicrobiales</taxon>
        <taxon>Amorphaceae</taxon>
        <taxon>Acuticoccus</taxon>
    </lineage>
</organism>
<evidence type="ECO:0000256" key="3">
    <source>
        <dbReference type="ARBA" id="ARBA00022448"/>
    </source>
</evidence>
<dbReference type="AlphaFoldDB" id="A0A8B2NWZ4"/>
<comment type="similarity">
    <text evidence="2">Belongs to the binding-protein-dependent transport system permease family. HisMQ subfamily.</text>
</comment>
<feature type="transmembrane region" description="Helical" evidence="9">
    <location>
        <begin position="83"/>
        <end position="102"/>
    </location>
</feature>